<evidence type="ECO:0000313" key="2">
    <source>
        <dbReference type="Proteomes" id="UP000051820"/>
    </source>
</evidence>
<comment type="caution">
    <text evidence="1">The sequence shown here is derived from an EMBL/GenBank/DDBJ whole genome shotgun (WGS) entry which is preliminary data.</text>
</comment>
<evidence type="ECO:0000313" key="1">
    <source>
        <dbReference type="EMBL" id="KRM10288.1"/>
    </source>
</evidence>
<dbReference type="Proteomes" id="UP000051820">
    <property type="component" value="Unassembled WGS sequence"/>
</dbReference>
<gene>
    <name evidence="1" type="ORF">FD16_GL001219</name>
</gene>
<keyword evidence="2" id="KW-1185">Reference proteome</keyword>
<dbReference type="eggNOG" id="ENOG5032Z7D">
    <property type="taxonomic scope" value="Bacteria"/>
</dbReference>
<proteinExistence type="predicted"/>
<dbReference type="AlphaFoldDB" id="A0A0R1VX60"/>
<reference evidence="1 2" key="1">
    <citation type="journal article" date="2015" name="Genome Announc.">
        <title>Expanding the biotechnology potential of lactobacilli through comparative genomics of 213 strains and associated genera.</title>
        <authorList>
            <person name="Sun Z."/>
            <person name="Harris H.M."/>
            <person name="McCann A."/>
            <person name="Guo C."/>
            <person name="Argimon S."/>
            <person name="Zhang W."/>
            <person name="Yang X."/>
            <person name="Jeffery I.B."/>
            <person name="Cooney J.C."/>
            <person name="Kagawa T.F."/>
            <person name="Liu W."/>
            <person name="Song Y."/>
            <person name="Salvetti E."/>
            <person name="Wrobel A."/>
            <person name="Rasinkangas P."/>
            <person name="Parkhill J."/>
            <person name="Rea M.C."/>
            <person name="O'Sullivan O."/>
            <person name="Ritari J."/>
            <person name="Douillard F.P."/>
            <person name="Paul Ross R."/>
            <person name="Yang R."/>
            <person name="Briner A.E."/>
            <person name="Felis G.E."/>
            <person name="de Vos W.M."/>
            <person name="Barrangou R."/>
            <person name="Klaenhammer T.R."/>
            <person name="Caufield P.W."/>
            <person name="Cui Y."/>
            <person name="Zhang H."/>
            <person name="O'Toole P.W."/>
        </authorList>
    </citation>
    <scope>NUCLEOTIDE SEQUENCE [LARGE SCALE GENOMIC DNA]</scope>
    <source>
        <strain evidence="1 2">DSM 5007</strain>
    </source>
</reference>
<organism evidence="1 2">
    <name type="scientific">Paucilactobacillus suebicus DSM 5007 = KCTC 3549</name>
    <dbReference type="NCBI Taxonomy" id="1423807"/>
    <lineage>
        <taxon>Bacteria</taxon>
        <taxon>Bacillati</taxon>
        <taxon>Bacillota</taxon>
        <taxon>Bacilli</taxon>
        <taxon>Lactobacillales</taxon>
        <taxon>Lactobacillaceae</taxon>
        <taxon>Paucilactobacillus</taxon>
    </lineage>
</organism>
<accession>A0A0R1VX60</accession>
<dbReference type="EMBL" id="AZGF01000029">
    <property type="protein sequence ID" value="KRM10288.1"/>
    <property type="molecule type" value="Genomic_DNA"/>
</dbReference>
<protein>
    <submittedName>
        <fullName evidence="1">Uncharacterized protein</fullName>
    </submittedName>
</protein>
<dbReference type="PATRIC" id="fig|1423807.3.peg.1243"/>
<name>A0A0R1VX60_9LACO</name>
<sequence>MQFELAYSDFRVIQLALQLDGQKDLLSKFTSQYNDIYKYEMAFVRGGMAEFDNQFEGQIDDYQKAEQSLLETLKEIRQTQPEDDAGNKLI</sequence>